<reference evidence="1" key="1">
    <citation type="submission" date="2018-12" db="EMBL/GenBank/DDBJ databases">
        <title>Complete genome sequences of twenty non-typhoidal Salmonella isolates from Rwanda.</title>
        <authorList>
            <person name="Byukusenge M."/>
            <person name="Li L."/>
            <person name="Subhashinie K."/>
            <person name="Nzayirambaho M."/>
            <person name="Kuchipudi S.V."/>
            <person name="Jayarao B.M."/>
        </authorList>
    </citation>
    <scope>NUCLEOTIDE SEQUENCE</scope>
    <source>
        <strain evidence="1">RSE21</strain>
        <plasmid evidence="1">pRSE21</plasmid>
    </source>
</reference>
<name>A0A3Q9MTH4_SALET</name>
<organism evidence="1">
    <name type="scientific">Salmonella enterica subsp. enterica serovar Karamoja</name>
    <dbReference type="NCBI Taxonomy" id="2500153"/>
    <lineage>
        <taxon>Bacteria</taxon>
        <taxon>Pseudomonadati</taxon>
        <taxon>Pseudomonadota</taxon>
        <taxon>Gammaproteobacteria</taxon>
        <taxon>Enterobacterales</taxon>
        <taxon>Enterobacteriaceae</taxon>
        <taxon>Salmonella</taxon>
    </lineage>
</organism>
<gene>
    <name evidence="1" type="ORF">ELZ88_24685</name>
</gene>
<evidence type="ECO:0000313" key="1">
    <source>
        <dbReference type="EMBL" id="AZT39721.1"/>
    </source>
</evidence>
<protein>
    <submittedName>
        <fullName evidence="1">Uncharacterized protein</fullName>
    </submittedName>
</protein>
<accession>A0A3Q9MTH4</accession>
<dbReference type="EMBL" id="CP034710">
    <property type="protein sequence ID" value="AZT39721.1"/>
    <property type="molecule type" value="Genomic_DNA"/>
</dbReference>
<dbReference type="RefSeq" id="WP_168445770.1">
    <property type="nucleotide sequence ID" value="NZ_CP034710.1"/>
</dbReference>
<geneLocation type="plasmid" evidence="1">
    <name>pRSE21</name>
</geneLocation>
<sequence>MHEIVWGDGALKPVDEEVAHTPLVAGRSRCQSGVWVLVGGVGWKMPPPQTISCSIFESGNGYRYTYNYQAKIETDGKFYVREYGSGDASGDTGWISGELIQSGSEYGDTVAQVTVSGLTTRRPYHSCSSGGGGSSNCSTGIDFCDATWNY</sequence>
<proteinExistence type="predicted"/>
<dbReference type="AlphaFoldDB" id="A0A3Q9MTH4"/>
<keyword evidence="1" id="KW-0614">Plasmid</keyword>